<dbReference type="Proteomes" id="UP000321306">
    <property type="component" value="Unassembled WGS sequence"/>
</dbReference>
<reference evidence="2 3" key="1">
    <citation type="submission" date="2019-07" db="EMBL/GenBank/DDBJ databases">
        <title>Whole genome shotgun sequence of Deinococcus cellulosilyticus NBRC 106333.</title>
        <authorList>
            <person name="Hosoyama A."/>
            <person name="Uohara A."/>
            <person name="Ohji S."/>
            <person name="Ichikawa N."/>
        </authorList>
    </citation>
    <scope>NUCLEOTIDE SEQUENCE [LARGE SCALE GENOMIC DNA]</scope>
    <source>
        <strain evidence="2 3">NBRC 106333</strain>
    </source>
</reference>
<evidence type="ECO:0000313" key="3">
    <source>
        <dbReference type="Proteomes" id="UP000321306"/>
    </source>
</evidence>
<name>A0A511N260_DEIC1</name>
<evidence type="ECO:0008006" key="4">
    <source>
        <dbReference type="Google" id="ProtNLM"/>
    </source>
</evidence>
<dbReference type="EMBL" id="BJXB01000008">
    <property type="protein sequence ID" value="GEM46501.1"/>
    <property type="molecule type" value="Genomic_DNA"/>
</dbReference>
<protein>
    <recommendedName>
        <fullName evidence="4">Homing endonuclease LAGLIDADG domain-containing protein</fullName>
    </recommendedName>
</protein>
<gene>
    <name evidence="2" type="ORF">DC3_21360</name>
</gene>
<feature type="compositionally biased region" description="Polar residues" evidence="1">
    <location>
        <begin position="170"/>
        <end position="190"/>
    </location>
</feature>
<organism evidence="2 3">
    <name type="scientific">Deinococcus cellulosilyticus (strain DSM 18568 / NBRC 106333 / KACC 11606 / 5516J-15)</name>
    <dbReference type="NCBI Taxonomy" id="1223518"/>
    <lineage>
        <taxon>Bacteria</taxon>
        <taxon>Thermotogati</taxon>
        <taxon>Deinococcota</taxon>
        <taxon>Deinococci</taxon>
        <taxon>Deinococcales</taxon>
        <taxon>Deinococcaceae</taxon>
        <taxon>Deinococcus</taxon>
    </lineage>
</organism>
<dbReference type="SUPFAM" id="SSF55608">
    <property type="entry name" value="Homing endonucleases"/>
    <property type="match status" value="1"/>
</dbReference>
<evidence type="ECO:0000313" key="2">
    <source>
        <dbReference type="EMBL" id="GEM46501.1"/>
    </source>
</evidence>
<accession>A0A511N260</accession>
<dbReference type="AlphaFoldDB" id="A0A511N260"/>
<dbReference type="Gene3D" id="3.10.28.10">
    <property type="entry name" value="Homing endonucleases"/>
    <property type="match status" value="1"/>
</dbReference>
<proteinExistence type="predicted"/>
<dbReference type="InterPro" id="IPR027434">
    <property type="entry name" value="Homing_endonucl"/>
</dbReference>
<sequence>MTISYKECMITEFDLTEIEVAWLAGLLEGEGSFLDAPPSSPRSPRLVVSMTDLDVIEKVARCFGVSYVKNDRRNPERWKTCYVVKISGTRAMAMMKLVYPYMGQRRRQKIDEILGKHGNLTPKHKLSKAQAQVILTLKGTAPAREVASKFQLHIKTVEQIWSGKRWAQLQEGSPNRPSPLSITAETVSST</sequence>
<comment type="caution">
    <text evidence="2">The sequence shown here is derived from an EMBL/GenBank/DDBJ whole genome shotgun (WGS) entry which is preliminary data.</text>
</comment>
<evidence type="ECO:0000256" key="1">
    <source>
        <dbReference type="SAM" id="MobiDB-lite"/>
    </source>
</evidence>
<keyword evidence="3" id="KW-1185">Reference proteome</keyword>
<feature type="region of interest" description="Disordered" evidence="1">
    <location>
        <begin position="169"/>
        <end position="190"/>
    </location>
</feature>